<keyword evidence="4 6" id="KW-0949">S-adenosyl-L-methionine</keyword>
<dbReference type="InterPro" id="IPR029063">
    <property type="entry name" value="SAM-dependent_MTases_sf"/>
</dbReference>
<dbReference type="GO" id="GO:0032259">
    <property type="term" value="P:methylation"/>
    <property type="evidence" value="ECO:0007669"/>
    <property type="project" value="UniProtKB-KW"/>
</dbReference>
<dbReference type="PROSITE" id="PS51687">
    <property type="entry name" value="SAM_MT_RNA_M5U"/>
    <property type="match status" value="1"/>
</dbReference>
<evidence type="ECO:0000256" key="1">
    <source>
        <dbReference type="ARBA" id="ARBA00022485"/>
    </source>
</evidence>
<keyword evidence="2 6" id="KW-0489">Methyltransferase</keyword>
<evidence type="ECO:0000256" key="2">
    <source>
        <dbReference type="ARBA" id="ARBA00022603"/>
    </source>
</evidence>
<dbReference type="PANTHER" id="PTHR11061">
    <property type="entry name" value="RNA M5U METHYLTRANSFERASE"/>
    <property type="match status" value="1"/>
</dbReference>
<dbReference type="CDD" id="cd02440">
    <property type="entry name" value="AdoMet_MTases"/>
    <property type="match status" value="1"/>
</dbReference>
<evidence type="ECO:0000259" key="8">
    <source>
        <dbReference type="PROSITE" id="PS50926"/>
    </source>
</evidence>
<dbReference type="Gene3D" id="3.40.50.150">
    <property type="entry name" value="Vaccinia Virus protein VP39"/>
    <property type="match status" value="1"/>
</dbReference>
<dbReference type="Gene3D" id="2.40.50.140">
    <property type="entry name" value="Nucleic acid-binding proteins"/>
    <property type="match status" value="1"/>
</dbReference>
<protein>
    <submittedName>
        <fullName evidence="9">Class I SAM-dependent RNA methyltransferase</fullName>
    </submittedName>
</protein>
<keyword evidence="1" id="KW-0479">Metal-binding</keyword>
<keyword evidence="1" id="KW-0408">Iron</keyword>
<evidence type="ECO:0000313" key="9">
    <source>
        <dbReference type="EMBL" id="MCV2872525.1"/>
    </source>
</evidence>
<dbReference type="RefSeq" id="WP_263739707.1">
    <property type="nucleotide sequence ID" value="NZ_JAOWKZ010000002.1"/>
</dbReference>
<dbReference type="PANTHER" id="PTHR11061:SF49">
    <property type="entry name" value="23S RRNA (URACIL(1939)-C(5))-METHYLTRANSFERASE RLMD"/>
    <property type="match status" value="1"/>
</dbReference>
<comment type="caution">
    <text evidence="9">The sequence shown here is derived from an EMBL/GenBank/DDBJ whole genome shotgun (WGS) entry which is preliminary data.</text>
</comment>
<feature type="binding site" evidence="6">
    <location>
        <position position="267"/>
    </location>
    <ligand>
        <name>S-adenosyl-L-methionine</name>
        <dbReference type="ChEBI" id="CHEBI:59789"/>
    </ligand>
</feature>
<dbReference type="Proteomes" id="UP001652564">
    <property type="component" value="Unassembled WGS sequence"/>
</dbReference>
<evidence type="ECO:0000256" key="7">
    <source>
        <dbReference type="PROSITE-ProRule" id="PRU10015"/>
    </source>
</evidence>
<dbReference type="PROSITE" id="PS50926">
    <property type="entry name" value="TRAM"/>
    <property type="match status" value="1"/>
</dbReference>
<keyword evidence="1" id="KW-0004">4Fe-4S</keyword>
<feature type="active site" description="Nucleophile" evidence="6">
    <location>
        <position position="361"/>
    </location>
</feature>
<sequence length="403" mass="42848">MKLTVERLGHLGDGVAPGPVFVPMALPGEVVEGDVTEGRIAAPKIVEPSPHRVKPVCPHYRACGGCALMHASDGFVADWKVDVVRTALAAQGVDAPFRPVITSAPQSRRRATFSGRRTKKSALVGFHGRASGTIIEVPGCRLLHPDLIATLPHLAEVTMIGASRKGELALTVTRTEGGADLAVSGGKPLEQSLFSDLAKLAERAGLARLTWDGEPVANRYPAAQRFGQAIVVPPAGAFLQATAEGESALVAAVREAVVGSSRIADLFAGSGTFTLPLAEWAEVHAVEGEAAMLAALDAGWRQAQALHKVTTETRDLFRRPLMPDELNRFDAAVIDPPRAGGEAQTQELAASNVLVIAAVSCNPVTFARDARILNDAGYRIDWVQVVDQFRWSPHVELVARFAR</sequence>
<feature type="binding site" evidence="6">
    <location>
        <position position="335"/>
    </location>
    <ligand>
        <name>S-adenosyl-L-methionine</name>
        <dbReference type="ChEBI" id="CHEBI:59789"/>
    </ligand>
</feature>
<dbReference type="InterPro" id="IPR030390">
    <property type="entry name" value="MeTrfase_TrmA_AS"/>
</dbReference>
<feature type="binding site" evidence="6">
    <location>
        <position position="287"/>
    </location>
    <ligand>
        <name>S-adenosyl-L-methionine</name>
        <dbReference type="ChEBI" id="CHEBI:59789"/>
    </ligand>
</feature>
<keyword evidence="3 6" id="KW-0808">Transferase</keyword>
<evidence type="ECO:0000313" key="10">
    <source>
        <dbReference type="Proteomes" id="UP001652564"/>
    </source>
</evidence>
<dbReference type="SUPFAM" id="SSF53335">
    <property type="entry name" value="S-adenosyl-L-methionine-dependent methyltransferases"/>
    <property type="match status" value="1"/>
</dbReference>
<comment type="similarity">
    <text evidence="6">Belongs to the class I-like SAM-binding methyltransferase superfamily. RNA M5U methyltransferase family.</text>
</comment>
<dbReference type="Gene3D" id="2.40.50.1070">
    <property type="match status" value="1"/>
</dbReference>
<dbReference type="EMBL" id="JAOWKZ010000002">
    <property type="protein sequence ID" value="MCV2872525.1"/>
    <property type="molecule type" value="Genomic_DNA"/>
</dbReference>
<feature type="domain" description="TRAM" evidence="8">
    <location>
        <begin position="1"/>
        <end position="47"/>
    </location>
</feature>
<proteinExistence type="inferred from homology"/>
<evidence type="ECO:0000256" key="3">
    <source>
        <dbReference type="ARBA" id="ARBA00022679"/>
    </source>
</evidence>
<gene>
    <name evidence="9" type="ORF">OEZ71_09465</name>
</gene>
<feature type="active site" evidence="7">
    <location>
        <position position="361"/>
    </location>
</feature>
<evidence type="ECO:0000256" key="5">
    <source>
        <dbReference type="ARBA" id="ARBA00023014"/>
    </source>
</evidence>
<feature type="binding site" evidence="6">
    <location>
        <position position="240"/>
    </location>
    <ligand>
        <name>S-adenosyl-L-methionine</name>
        <dbReference type="ChEBI" id="CHEBI:59789"/>
    </ligand>
</feature>
<dbReference type="Pfam" id="PF05958">
    <property type="entry name" value="tRNA_U5-meth_tr"/>
    <property type="match status" value="1"/>
</dbReference>
<name>A0ABT2ZN17_9RHOB</name>
<keyword evidence="10" id="KW-1185">Reference proteome</keyword>
<dbReference type="InterPro" id="IPR012340">
    <property type="entry name" value="NA-bd_OB-fold"/>
</dbReference>
<evidence type="ECO:0000256" key="6">
    <source>
        <dbReference type="PROSITE-ProRule" id="PRU01024"/>
    </source>
</evidence>
<dbReference type="InterPro" id="IPR002792">
    <property type="entry name" value="TRAM_dom"/>
</dbReference>
<dbReference type="PROSITE" id="PS01230">
    <property type="entry name" value="TRMA_1"/>
    <property type="match status" value="1"/>
</dbReference>
<keyword evidence="5" id="KW-0411">Iron-sulfur</keyword>
<evidence type="ECO:0000256" key="4">
    <source>
        <dbReference type="ARBA" id="ARBA00022691"/>
    </source>
</evidence>
<accession>A0ABT2ZN17</accession>
<dbReference type="InterPro" id="IPR010280">
    <property type="entry name" value="U5_MeTrfase_fam"/>
</dbReference>
<dbReference type="GO" id="GO:0008168">
    <property type="term" value="F:methyltransferase activity"/>
    <property type="evidence" value="ECO:0007669"/>
    <property type="project" value="UniProtKB-KW"/>
</dbReference>
<reference evidence="9 10" key="1">
    <citation type="submission" date="2022-10" db="EMBL/GenBank/DDBJ databases">
        <title>Defluviimonas sp. nov., isolated from ocean surface sediments.</title>
        <authorList>
            <person name="He W."/>
            <person name="Wang L."/>
            <person name="Zhang D.-F."/>
        </authorList>
    </citation>
    <scope>NUCLEOTIDE SEQUENCE [LARGE SCALE GENOMIC DNA]</scope>
    <source>
        <strain evidence="9 10">WL0050</strain>
    </source>
</reference>
<organism evidence="9 10">
    <name type="scientific">Albidovulum litorale</name>
    <dbReference type="NCBI Taxonomy" id="2984134"/>
    <lineage>
        <taxon>Bacteria</taxon>
        <taxon>Pseudomonadati</taxon>
        <taxon>Pseudomonadota</taxon>
        <taxon>Alphaproteobacteria</taxon>
        <taxon>Rhodobacterales</taxon>
        <taxon>Paracoccaceae</taxon>
        <taxon>Albidovulum</taxon>
    </lineage>
</organism>